<gene>
    <name evidence="2" type="ORF">ASPSYDRAFT_363340</name>
</gene>
<dbReference type="EMBL" id="KV878582">
    <property type="protein sequence ID" value="OJJ65002.1"/>
    <property type="molecule type" value="Genomic_DNA"/>
</dbReference>
<dbReference type="AlphaFoldDB" id="A0A1L9U018"/>
<organism evidence="2 3">
    <name type="scientific">Aspergillus sydowii CBS 593.65</name>
    <dbReference type="NCBI Taxonomy" id="1036612"/>
    <lineage>
        <taxon>Eukaryota</taxon>
        <taxon>Fungi</taxon>
        <taxon>Dikarya</taxon>
        <taxon>Ascomycota</taxon>
        <taxon>Pezizomycotina</taxon>
        <taxon>Eurotiomycetes</taxon>
        <taxon>Eurotiomycetidae</taxon>
        <taxon>Eurotiales</taxon>
        <taxon>Aspergillaceae</taxon>
        <taxon>Aspergillus</taxon>
        <taxon>Aspergillus subgen. Nidulantes</taxon>
    </lineage>
</organism>
<keyword evidence="1" id="KW-0812">Transmembrane</keyword>
<evidence type="ECO:0000256" key="1">
    <source>
        <dbReference type="SAM" id="Phobius"/>
    </source>
</evidence>
<keyword evidence="1" id="KW-1133">Transmembrane helix</keyword>
<feature type="transmembrane region" description="Helical" evidence="1">
    <location>
        <begin position="68"/>
        <end position="92"/>
    </location>
</feature>
<keyword evidence="1" id="KW-0472">Membrane</keyword>
<name>A0A1L9U018_9EURO</name>
<proteinExistence type="predicted"/>
<sequence>MMYRKRRFMPYGGTRSCFTWSTLAALRNPHGEICHFSLGVLSGLVTNFGRERYTSCIGWVLFRKVCDVFYLAYVLPNLSTFVSYFCFLYMVWDW</sequence>
<evidence type="ECO:0000313" key="3">
    <source>
        <dbReference type="Proteomes" id="UP000184356"/>
    </source>
</evidence>
<reference evidence="3" key="1">
    <citation type="journal article" date="2017" name="Genome Biol.">
        <title>Comparative genomics reveals high biological diversity and specific adaptations in the industrially and medically important fungal genus Aspergillus.</title>
        <authorList>
            <person name="de Vries R.P."/>
            <person name="Riley R."/>
            <person name="Wiebenga A."/>
            <person name="Aguilar-Osorio G."/>
            <person name="Amillis S."/>
            <person name="Uchima C.A."/>
            <person name="Anderluh G."/>
            <person name="Asadollahi M."/>
            <person name="Askin M."/>
            <person name="Barry K."/>
            <person name="Battaglia E."/>
            <person name="Bayram O."/>
            <person name="Benocci T."/>
            <person name="Braus-Stromeyer S.A."/>
            <person name="Caldana C."/>
            <person name="Canovas D."/>
            <person name="Cerqueira G.C."/>
            <person name="Chen F."/>
            <person name="Chen W."/>
            <person name="Choi C."/>
            <person name="Clum A."/>
            <person name="Dos Santos R.A."/>
            <person name="Damasio A.R."/>
            <person name="Diallinas G."/>
            <person name="Emri T."/>
            <person name="Fekete E."/>
            <person name="Flipphi M."/>
            <person name="Freyberg S."/>
            <person name="Gallo A."/>
            <person name="Gournas C."/>
            <person name="Habgood R."/>
            <person name="Hainaut M."/>
            <person name="Harispe M.L."/>
            <person name="Henrissat B."/>
            <person name="Hilden K.S."/>
            <person name="Hope R."/>
            <person name="Hossain A."/>
            <person name="Karabika E."/>
            <person name="Karaffa L."/>
            <person name="Karanyi Z."/>
            <person name="Krasevec N."/>
            <person name="Kuo A."/>
            <person name="Kusch H."/>
            <person name="LaButti K."/>
            <person name="Lagendijk E.L."/>
            <person name="Lapidus A."/>
            <person name="Levasseur A."/>
            <person name="Lindquist E."/>
            <person name="Lipzen A."/>
            <person name="Logrieco A.F."/>
            <person name="MacCabe A."/>
            <person name="Maekelae M.R."/>
            <person name="Malavazi I."/>
            <person name="Melin P."/>
            <person name="Meyer V."/>
            <person name="Mielnichuk N."/>
            <person name="Miskei M."/>
            <person name="Molnar A.P."/>
            <person name="Mule G."/>
            <person name="Ngan C.Y."/>
            <person name="Orejas M."/>
            <person name="Orosz E."/>
            <person name="Ouedraogo J.P."/>
            <person name="Overkamp K.M."/>
            <person name="Park H.-S."/>
            <person name="Perrone G."/>
            <person name="Piumi F."/>
            <person name="Punt P.J."/>
            <person name="Ram A.F."/>
            <person name="Ramon A."/>
            <person name="Rauscher S."/>
            <person name="Record E."/>
            <person name="Riano-Pachon D.M."/>
            <person name="Robert V."/>
            <person name="Roehrig J."/>
            <person name="Ruller R."/>
            <person name="Salamov A."/>
            <person name="Salih N.S."/>
            <person name="Samson R.A."/>
            <person name="Sandor E."/>
            <person name="Sanguinetti M."/>
            <person name="Schuetze T."/>
            <person name="Sepcic K."/>
            <person name="Shelest E."/>
            <person name="Sherlock G."/>
            <person name="Sophianopoulou V."/>
            <person name="Squina F.M."/>
            <person name="Sun H."/>
            <person name="Susca A."/>
            <person name="Todd R.B."/>
            <person name="Tsang A."/>
            <person name="Unkles S.E."/>
            <person name="van de Wiele N."/>
            <person name="van Rossen-Uffink D."/>
            <person name="Oliveira J.V."/>
            <person name="Vesth T.C."/>
            <person name="Visser J."/>
            <person name="Yu J.-H."/>
            <person name="Zhou M."/>
            <person name="Andersen M.R."/>
            <person name="Archer D.B."/>
            <person name="Baker S.E."/>
            <person name="Benoit I."/>
            <person name="Brakhage A.A."/>
            <person name="Braus G.H."/>
            <person name="Fischer R."/>
            <person name="Frisvad J.C."/>
            <person name="Goldman G.H."/>
            <person name="Houbraken J."/>
            <person name="Oakley B."/>
            <person name="Pocsi I."/>
            <person name="Scazzocchio C."/>
            <person name="Seiboth B."/>
            <person name="vanKuyk P.A."/>
            <person name="Wortman J."/>
            <person name="Dyer P.S."/>
            <person name="Grigoriev I.V."/>
        </authorList>
    </citation>
    <scope>NUCLEOTIDE SEQUENCE [LARGE SCALE GENOMIC DNA]</scope>
    <source>
        <strain evidence="3">CBS 593.65</strain>
    </source>
</reference>
<evidence type="ECO:0000313" key="2">
    <source>
        <dbReference type="EMBL" id="OJJ65002.1"/>
    </source>
</evidence>
<dbReference type="RefSeq" id="XP_040708808.1">
    <property type="nucleotide sequence ID" value="XM_040845417.1"/>
</dbReference>
<accession>A0A1L9U018</accession>
<dbReference type="VEuPathDB" id="FungiDB:ASPSYDRAFT_363340"/>
<dbReference type="GeneID" id="63761490"/>
<dbReference type="Proteomes" id="UP000184356">
    <property type="component" value="Unassembled WGS sequence"/>
</dbReference>
<protein>
    <submittedName>
        <fullName evidence="2">Uncharacterized protein</fullName>
    </submittedName>
</protein>
<keyword evidence="3" id="KW-1185">Reference proteome</keyword>